<protein>
    <submittedName>
        <fullName evidence="2">Uncharacterized protein</fullName>
    </submittedName>
</protein>
<keyword evidence="1" id="KW-0732">Signal</keyword>
<dbReference type="Proteomes" id="UP000070444">
    <property type="component" value="Unassembled WGS sequence"/>
</dbReference>
<evidence type="ECO:0000313" key="2">
    <source>
        <dbReference type="EMBL" id="KXN64706.1"/>
    </source>
</evidence>
<accession>A0A137NPP7</accession>
<organism evidence="2 3">
    <name type="scientific">Conidiobolus coronatus (strain ATCC 28846 / CBS 209.66 / NRRL 28638)</name>
    <name type="common">Delacroixia coronata</name>
    <dbReference type="NCBI Taxonomy" id="796925"/>
    <lineage>
        <taxon>Eukaryota</taxon>
        <taxon>Fungi</taxon>
        <taxon>Fungi incertae sedis</taxon>
        <taxon>Zoopagomycota</taxon>
        <taxon>Entomophthoromycotina</taxon>
        <taxon>Entomophthoromycetes</taxon>
        <taxon>Entomophthorales</taxon>
        <taxon>Ancylistaceae</taxon>
        <taxon>Conidiobolus</taxon>
    </lineage>
</organism>
<keyword evidence="3" id="KW-1185">Reference proteome</keyword>
<proteinExistence type="predicted"/>
<sequence length="114" mass="13280">MKLQFLYTFALSTFVNCETSTSEIKIPDHCANKKVNTIYIINDFNKVTYTCYNVFRQSPDCPKELPYADSGPCRLLEKKDAETGDYRKYACPNVYDAPRFVNRLQSKGWYYIMG</sequence>
<feature type="chain" id="PRO_5007293868" evidence="1">
    <location>
        <begin position="18"/>
        <end position="114"/>
    </location>
</feature>
<name>A0A137NPP7_CONC2</name>
<gene>
    <name evidence="2" type="ORF">CONCODRAFT_14090</name>
</gene>
<reference evidence="2 3" key="1">
    <citation type="journal article" date="2015" name="Genome Biol. Evol.">
        <title>Phylogenomic analyses indicate that early fungi evolved digesting cell walls of algal ancestors of land plants.</title>
        <authorList>
            <person name="Chang Y."/>
            <person name="Wang S."/>
            <person name="Sekimoto S."/>
            <person name="Aerts A.L."/>
            <person name="Choi C."/>
            <person name="Clum A."/>
            <person name="LaButti K.M."/>
            <person name="Lindquist E.A."/>
            <person name="Yee Ngan C."/>
            <person name="Ohm R.A."/>
            <person name="Salamov A.A."/>
            <person name="Grigoriev I.V."/>
            <person name="Spatafora J.W."/>
            <person name="Berbee M.L."/>
        </authorList>
    </citation>
    <scope>NUCLEOTIDE SEQUENCE [LARGE SCALE GENOMIC DNA]</scope>
    <source>
        <strain evidence="2 3">NRRL 28638</strain>
    </source>
</reference>
<dbReference type="AlphaFoldDB" id="A0A137NPP7"/>
<feature type="signal peptide" evidence="1">
    <location>
        <begin position="1"/>
        <end position="17"/>
    </location>
</feature>
<evidence type="ECO:0000256" key="1">
    <source>
        <dbReference type="SAM" id="SignalP"/>
    </source>
</evidence>
<evidence type="ECO:0000313" key="3">
    <source>
        <dbReference type="Proteomes" id="UP000070444"/>
    </source>
</evidence>
<dbReference type="EMBL" id="KQ965255">
    <property type="protein sequence ID" value="KXN64706.1"/>
    <property type="molecule type" value="Genomic_DNA"/>
</dbReference>